<dbReference type="EMBL" id="NOXT01000082">
    <property type="protein sequence ID" value="OYQ32018.1"/>
    <property type="molecule type" value="Genomic_DNA"/>
</dbReference>
<evidence type="ECO:0000256" key="3">
    <source>
        <dbReference type="ARBA" id="ARBA00022990"/>
    </source>
</evidence>
<dbReference type="PANTHER" id="PTHR42776">
    <property type="entry name" value="SERINE PEPTIDASE S9 FAMILY MEMBER"/>
    <property type="match status" value="1"/>
</dbReference>
<dbReference type="InterPro" id="IPR001375">
    <property type="entry name" value="Peptidase_S9_cat"/>
</dbReference>
<dbReference type="Gene3D" id="3.40.50.1820">
    <property type="entry name" value="alpha/beta hydrolase"/>
    <property type="match status" value="1"/>
</dbReference>
<keyword evidence="3" id="KW-0007">Acetylation</keyword>
<name>A0A255YS25_9SPHN</name>
<dbReference type="InterPro" id="IPR002471">
    <property type="entry name" value="Pept_S9_AS"/>
</dbReference>
<sequence length="704" mass="74408">MIGRNGQGGVSMRNMLIAGAMLMAGAAAGAAPMQLADAMAYPFTSGLVASPDGKRIAWVREVMGERNIWVATGAASPPQRMTGFSGDDGQELTQLSFAPDGQSLLFVRGGDHDGNWAAAGNLAPNPSASVDEPKVMLWRADAAGARALAECDAPAVSASGTIACIKAGQVWTVKADGSGFARLFFDRGRASDLAWSPDGKRLAFVSRREGHALIGVYAGPAAPITYLPASSGIDGTPVWSPDGTRIAFTRRWDGLDGYGRFLEAKPQPWAIMVADVAAGTAKQAWASGTSLRDSFPDVVGGANLHWAAGDRLVFLSAATNWQQLYAVPAAGGPATRLTGDGFMVEHVSLSPDGSTLYYSANSGADRDNDTRRHVFRVKVSGGPVTAVTAGSGLEWTPAATQDGVALIAASAHDAGVVQWCAPRCATLAGQVAPGNFAGPAMVVPEKVSWQAPDGTTIFGQLFRPAGSGKRPAVVFVHGGPPRQMLLGFSYMRYYANAYALNQYLAARGFVVLSVNYRLGIGYGWDFQHPADGGPRGAGEYQDVISAARWLQGRPDVDASRIGIWGGSYGGLLTAQALARNSDVFKAGVDIHGVHDWSRSMIETLGAGITSYGDTERDRALRTAWKSSPLADVVGWHSPVLLIHGDDDRNVRINQTIAPAAALRQRSVPFEELVIPNEIHDFLRHAGWAKVNAATAEFLERQLKP</sequence>
<feature type="domain" description="Peptidase S9 prolyl oligopeptidase catalytic" evidence="8">
    <location>
        <begin position="502"/>
        <end position="703"/>
    </location>
</feature>
<accession>A0A255YS25</accession>
<dbReference type="GO" id="GO:0006508">
    <property type="term" value="P:proteolysis"/>
    <property type="evidence" value="ECO:0007669"/>
    <property type="project" value="InterPro"/>
</dbReference>
<dbReference type="InterPro" id="IPR006311">
    <property type="entry name" value="TAT_signal"/>
</dbReference>
<evidence type="ECO:0000259" key="8">
    <source>
        <dbReference type="Pfam" id="PF00326"/>
    </source>
</evidence>
<dbReference type="OrthoDB" id="1094230at2"/>
<dbReference type="InterPro" id="IPR029058">
    <property type="entry name" value="AB_hydrolase_fold"/>
</dbReference>
<proteinExistence type="predicted"/>
<comment type="caution">
    <text evidence="10">The sequence shown here is derived from an EMBL/GenBank/DDBJ whole genome shotgun (WGS) entry which is preliminary data.</text>
</comment>
<evidence type="ECO:0000256" key="1">
    <source>
        <dbReference type="ARBA" id="ARBA00022801"/>
    </source>
</evidence>
<dbReference type="PROSITE" id="PS51318">
    <property type="entry name" value="TAT"/>
    <property type="match status" value="1"/>
</dbReference>
<comment type="function">
    <text evidence="6">This enzyme catalyzes the hydrolysis of the N-terminal peptide bond of an N-acetylated peptide to generate an N-acetylated amino acid and a peptide with a free N-terminus. It preferentially cleaves off Ac-Ala, Ac-Met and Ac-Ser. Also, involved in the degradation of oxidized and glycated proteins.</text>
</comment>
<dbReference type="Gene3D" id="2.120.10.30">
    <property type="entry name" value="TolB, C-terminal domain"/>
    <property type="match status" value="2"/>
</dbReference>
<evidence type="ECO:0000313" key="10">
    <source>
        <dbReference type="EMBL" id="OYQ32018.1"/>
    </source>
</evidence>
<dbReference type="Pfam" id="PF00930">
    <property type="entry name" value="DPPIV_N"/>
    <property type="match status" value="1"/>
</dbReference>
<dbReference type="Pfam" id="PF07676">
    <property type="entry name" value="PD40"/>
    <property type="match status" value="4"/>
</dbReference>
<dbReference type="Proteomes" id="UP000216991">
    <property type="component" value="Unassembled WGS sequence"/>
</dbReference>
<evidence type="ECO:0000256" key="5">
    <source>
        <dbReference type="ARBA" id="ARBA00032596"/>
    </source>
</evidence>
<dbReference type="PANTHER" id="PTHR42776:SF27">
    <property type="entry name" value="DIPEPTIDYL PEPTIDASE FAMILY MEMBER 6"/>
    <property type="match status" value="1"/>
</dbReference>
<keyword evidence="7" id="KW-0732">Signal</keyword>
<dbReference type="InterPro" id="IPR011042">
    <property type="entry name" value="6-blade_b-propeller_TolB-like"/>
</dbReference>
<protein>
    <recommendedName>
        <fullName evidence="5">Acyl-peptide hydrolase</fullName>
    </recommendedName>
    <alternativeName>
        <fullName evidence="4">Acylaminoacyl-peptidase</fullName>
    </alternativeName>
</protein>
<dbReference type="SUPFAM" id="SSF53474">
    <property type="entry name" value="alpha/beta-Hydrolases"/>
    <property type="match status" value="1"/>
</dbReference>
<dbReference type="GO" id="GO:0004252">
    <property type="term" value="F:serine-type endopeptidase activity"/>
    <property type="evidence" value="ECO:0007669"/>
    <property type="project" value="InterPro"/>
</dbReference>
<keyword evidence="1" id="KW-0378">Hydrolase</keyword>
<evidence type="ECO:0000256" key="4">
    <source>
        <dbReference type="ARBA" id="ARBA00032284"/>
    </source>
</evidence>
<feature type="signal peptide" evidence="7">
    <location>
        <begin position="1"/>
        <end position="30"/>
    </location>
</feature>
<feature type="chain" id="PRO_5013124092" description="Acyl-peptide hydrolase" evidence="7">
    <location>
        <begin position="31"/>
        <end position="704"/>
    </location>
</feature>
<keyword evidence="2" id="KW-0645">Protease</keyword>
<keyword evidence="11" id="KW-1185">Reference proteome</keyword>
<dbReference type="SUPFAM" id="SSF82171">
    <property type="entry name" value="DPP6 N-terminal domain-like"/>
    <property type="match status" value="1"/>
</dbReference>
<dbReference type="PROSITE" id="PS00708">
    <property type="entry name" value="PRO_ENDOPEP_SER"/>
    <property type="match status" value="1"/>
</dbReference>
<dbReference type="InterPro" id="IPR011659">
    <property type="entry name" value="WD40"/>
</dbReference>
<evidence type="ECO:0000313" key="11">
    <source>
        <dbReference type="Proteomes" id="UP000216991"/>
    </source>
</evidence>
<gene>
    <name evidence="10" type="ORF">CHU93_03710</name>
</gene>
<organism evidence="10 11">
    <name type="scientific">Sandarakinorhabdus cyanobacteriorum</name>
    <dbReference type="NCBI Taxonomy" id="1981098"/>
    <lineage>
        <taxon>Bacteria</taxon>
        <taxon>Pseudomonadati</taxon>
        <taxon>Pseudomonadota</taxon>
        <taxon>Alphaproteobacteria</taxon>
        <taxon>Sphingomonadales</taxon>
        <taxon>Sphingosinicellaceae</taxon>
        <taxon>Sandarakinorhabdus</taxon>
    </lineage>
</organism>
<evidence type="ECO:0000256" key="7">
    <source>
        <dbReference type="SAM" id="SignalP"/>
    </source>
</evidence>
<dbReference type="Pfam" id="PF00326">
    <property type="entry name" value="Peptidase_S9"/>
    <property type="match status" value="1"/>
</dbReference>
<evidence type="ECO:0000256" key="2">
    <source>
        <dbReference type="ARBA" id="ARBA00022825"/>
    </source>
</evidence>
<keyword evidence="2" id="KW-0720">Serine protease</keyword>
<dbReference type="AlphaFoldDB" id="A0A255YS25"/>
<evidence type="ECO:0000256" key="6">
    <source>
        <dbReference type="ARBA" id="ARBA00045885"/>
    </source>
</evidence>
<reference evidence="10 11" key="1">
    <citation type="submission" date="2017-07" db="EMBL/GenBank/DDBJ databases">
        <title>Sandarakinorhabdus cyanobacteriorum sp. nov., a novel bacterium isolated from cyanobacterial aggregates in a eutrophic lake.</title>
        <authorList>
            <person name="Cai H."/>
        </authorList>
    </citation>
    <scope>NUCLEOTIDE SEQUENCE [LARGE SCALE GENOMIC DNA]</scope>
    <source>
        <strain evidence="10 11">TH057</strain>
    </source>
</reference>
<dbReference type="InterPro" id="IPR002469">
    <property type="entry name" value="Peptidase_S9B_N"/>
</dbReference>
<evidence type="ECO:0000259" key="9">
    <source>
        <dbReference type="Pfam" id="PF00930"/>
    </source>
</evidence>
<feature type="domain" description="Dipeptidylpeptidase IV N-terminal" evidence="9">
    <location>
        <begin position="307"/>
        <end position="397"/>
    </location>
</feature>